<sequence>MSSIIKNIVFDMGMVLLNFQPLEYCLKTLKDQQAAKAIYENLFCGDEWVQCDKGVMTEAECIASVQKRIPQYAQYVPQIMADWPASLSAMPGMEELVRKLKDKGYGLYLLSNTSHRFYEFSKHYPVFQYFDGMVISAAEKLLKPDPAIYKLLCSRFRLLPEECIFIDDVQANVEAAKNIGMAAHKFEGASELSTYFKNIGIL</sequence>
<dbReference type="PATRIC" id="fig|29343.3.peg.446"/>
<dbReference type="PANTHER" id="PTHR43611:SF3">
    <property type="entry name" value="FLAVIN MONONUCLEOTIDE HYDROLASE 1, CHLOROPLATIC"/>
    <property type="match status" value="1"/>
</dbReference>
<dbReference type="InterPro" id="IPR036412">
    <property type="entry name" value="HAD-like_sf"/>
</dbReference>
<accession>A0A078KM28</accession>
<dbReference type="SFLD" id="SFLDG01129">
    <property type="entry name" value="C1.5:_HAD__Beta-PGM__Phosphata"/>
    <property type="match status" value="1"/>
</dbReference>
<reference evidence="2" key="1">
    <citation type="submission" date="2014-07" db="EMBL/GenBank/DDBJ databases">
        <authorList>
            <person name="Wibberg D."/>
        </authorList>
    </citation>
    <scope>NUCLEOTIDE SEQUENCE [LARGE SCALE GENOMIC DNA]</scope>
    <source>
        <strain evidence="2">DG5</strain>
    </source>
</reference>
<dbReference type="SFLD" id="SFLDS00003">
    <property type="entry name" value="Haloacid_Dehalogenase"/>
    <property type="match status" value="1"/>
</dbReference>
<name>A0A078KM28_9FIRM</name>
<dbReference type="KEGG" id="ccel:CCDG5_0429"/>
<dbReference type="InterPro" id="IPR006439">
    <property type="entry name" value="HAD-SF_hydro_IA"/>
</dbReference>
<protein>
    <recommendedName>
        <fullName evidence="3">HAD family phosphatase</fullName>
    </recommendedName>
</protein>
<dbReference type="Proteomes" id="UP000032431">
    <property type="component" value="Chromosome I"/>
</dbReference>
<dbReference type="InterPro" id="IPR023214">
    <property type="entry name" value="HAD_sf"/>
</dbReference>
<dbReference type="NCBIfam" id="TIGR01509">
    <property type="entry name" value="HAD-SF-IA-v3"/>
    <property type="match status" value="1"/>
</dbReference>
<dbReference type="Gene3D" id="1.10.150.240">
    <property type="entry name" value="Putative phosphatase, domain 2"/>
    <property type="match status" value="1"/>
</dbReference>
<dbReference type="InterPro" id="IPR023198">
    <property type="entry name" value="PGP-like_dom2"/>
</dbReference>
<dbReference type="PRINTS" id="PR00413">
    <property type="entry name" value="HADHALOGNASE"/>
</dbReference>
<evidence type="ECO:0000313" key="2">
    <source>
        <dbReference type="Proteomes" id="UP000032431"/>
    </source>
</evidence>
<proteinExistence type="predicted"/>
<dbReference type="EMBL" id="LM995447">
    <property type="protein sequence ID" value="CDZ23567.1"/>
    <property type="molecule type" value="Genomic_DNA"/>
</dbReference>
<keyword evidence="2" id="KW-1185">Reference proteome</keyword>
<dbReference type="HOGENOM" id="CLU_045011_9_1_9"/>
<dbReference type="CDD" id="cd02603">
    <property type="entry name" value="HAD_sEH-N_like"/>
    <property type="match status" value="1"/>
</dbReference>
<dbReference type="Gene3D" id="3.40.50.1000">
    <property type="entry name" value="HAD superfamily/HAD-like"/>
    <property type="match status" value="1"/>
</dbReference>
<dbReference type="PANTHER" id="PTHR43611">
    <property type="entry name" value="ALPHA-D-GLUCOSE 1-PHOSPHATE PHOSPHATASE"/>
    <property type="match status" value="1"/>
</dbReference>
<dbReference type="STRING" id="29343.CCDG5_0429"/>
<evidence type="ECO:0000313" key="1">
    <source>
        <dbReference type="EMBL" id="CDZ23567.1"/>
    </source>
</evidence>
<dbReference type="NCBIfam" id="TIGR01549">
    <property type="entry name" value="HAD-SF-IA-v1"/>
    <property type="match status" value="1"/>
</dbReference>
<dbReference type="SUPFAM" id="SSF56784">
    <property type="entry name" value="HAD-like"/>
    <property type="match status" value="1"/>
</dbReference>
<dbReference type="Pfam" id="PF00702">
    <property type="entry name" value="Hydrolase"/>
    <property type="match status" value="1"/>
</dbReference>
<organism evidence="1 2">
    <name type="scientific">[Clostridium] cellulosi</name>
    <dbReference type="NCBI Taxonomy" id="29343"/>
    <lineage>
        <taxon>Bacteria</taxon>
        <taxon>Bacillati</taxon>
        <taxon>Bacillota</taxon>
        <taxon>Clostridia</taxon>
        <taxon>Eubacteriales</taxon>
        <taxon>Oscillospiraceae</taxon>
        <taxon>Oscillospiraceae incertae sedis</taxon>
    </lineage>
</organism>
<gene>
    <name evidence="1" type="ORF">CCDG5_0429</name>
</gene>
<dbReference type="AlphaFoldDB" id="A0A078KM28"/>
<evidence type="ECO:0008006" key="3">
    <source>
        <dbReference type="Google" id="ProtNLM"/>
    </source>
</evidence>